<dbReference type="EMBL" id="JAPQKP010000006">
    <property type="protein sequence ID" value="KAJ5185455.1"/>
    <property type="molecule type" value="Genomic_DNA"/>
</dbReference>
<dbReference type="OrthoDB" id="4525967at2759"/>
<sequence>MKRFLPNLGQAGIPASDSREKLAKLSSHQLSELTMAVSEEFYRRQGVSVTQENCAPSHLNVSPLLKVQEEPHERRNEARSKLRALKYHQLENITSNVVRELERSASQVGVVQILLDELFGSGSMAVEDEALKRRIEREIGLLALLGEDSDSSEKTSEKLEHLNHRERAKLPKSMSS</sequence>
<dbReference type="AlphaFoldDB" id="A0A9W9M1A7"/>
<dbReference type="Pfam" id="PF08518">
    <property type="entry name" value="GIT_SHD"/>
    <property type="match status" value="1"/>
</dbReference>
<evidence type="ECO:0000259" key="2">
    <source>
        <dbReference type="Pfam" id="PF08518"/>
    </source>
</evidence>
<accession>A0A9W9M1A7</accession>
<evidence type="ECO:0000313" key="4">
    <source>
        <dbReference type="Proteomes" id="UP001150879"/>
    </source>
</evidence>
<feature type="region of interest" description="Disordered" evidence="1">
    <location>
        <begin position="1"/>
        <end position="20"/>
    </location>
</feature>
<reference evidence="3" key="1">
    <citation type="submission" date="2022-11" db="EMBL/GenBank/DDBJ databases">
        <authorList>
            <person name="Petersen C."/>
        </authorList>
    </citation>
    <scope>NUCLEOTIDE SEQUENCE</scope>
    <source>
        <strain evidence="3">IBT 16849</strain>
    </source>
</reference>
<evidence type="ECO:0000256" key="1">
    <source>
        <dbReference type="SAM" id="MobiDB-lite"/>
    </source>
</evidence>
<dbReference type="InterPro" id="IPR013724">
    <property type="entry name" value="GIT_SHD"/>
</dbReference>
<name>A0A9W9M1A7_9EURO</name>
<feature type="region of interest" description="Disordered" evidence="1">
    <location>
        <begin position="147"/>
        <end position="176"/>
    </location>
</feature>
<evidence type="ECO:0000313" key="3">
    <source>
        <dbReference type="EMBL" id="KAJ5185455.1"/>
    </source>
</evidence>
<protein>
    <recommendedName>
        <fullName evidence="2">GIT Spa2 homology (SHD) domain-containing protein</fullName>
    </recommendedName>
</protein>
<feature type="compositionally biased region" description="Basic and acidic residues" evidence="1">
    <location>
        <begin position="151"/>
        <end position="169"/>
    </location>
</feature>
<reference evidence="3" key="2">
    <citation type="journal article" date="2023" name="IMA Fungus">
        <title>Comparative genomic study of the Penicillium genus elucidates a diverse pangenome and 15 lateral gene transfer events.</title>
        <authorList>
            <person name="Petersen C."/>
            <person name="Sorensen T."/>
            <person name="Nielsen M.R."/>
            <person name="Sondergaard T.E."/>
            <person name="Sorensen J.L."/>
            <person name="Fitzpatrick D.A."/>
            <person name="Frisvad J.C."/>
            <person name="Nielsen K.L."/>
        </authorList>
    </citation>
    <scope>NUCLEOTIDE SEQUENCE</scope>
    <source>
        <strain evidence="3">IBT 16849</strain>
    </source>
</reference>
<dbReference type="Proteomes" id="UP001150879">
    <property type="component" value="Unassembled WGS sequence"/>
</dbReference>
<proteinExistence type="predicted"/>
<keyword evidence="4" id="KW-1185">Reference proteome</keyword>
<comment type="caution">
    <text evidence="3">The sequence shown here is derived from an EMBL/GenBank/DDBJ whole genome shotgun (WGS) entry which is preliminary data.</text>
</comment>
<organism evidence="3 4">
    <name type="scientific">Penicillium cf. griseofulvum</name>
    <dbReference type="NCBI Taxonomy" id="2972120"/>
    <lineage>
        <taxon>Eukaryota</taxon>
        <taxon>Fungi</taxon>
        <taxon>Dikarya</taxon>
        <taxon>Ascomycota</taxon>
        <taxon>Pezizomycotina</taxon>
        <taxon>Eurotiomycetes</taxon>
        <taxon>Eurotiomycetidae</taxon>
        <taxon>Eurotiales</taxon>
        <taxon>Aspergillaceae</taxon>
        <taxon>Penicillium</taxon>
    </lineage>
</organism>
<feature type="domain" description="GIT Spa2 homology (SHD)" evidence="2">
    <location>
        <begin position="19"/>
        <end position="45"/>
    </location>
</feature>
<gene>
    <name evidence="3" type="ORF">N7472_010295</name>
</gene>